<keyword evidence="2" id="KW-1185">Reference proteome</keyword>
<proteinExistence type="predicted"/>
<protein>
    <submittedName>
        <fullName evidence="1">Thioredoxin family protein</fullName>
    </submittedName>
</protein>
<reference evidence="1 2" key="1">
    <citation type="submission" date="2019-04" db="EMBL/GenBank/DDBJ databases">
        <title>Flavobacterium sp. strain DS2-A Genome sequencing and assembly.</title>
        <authorList>
            <person name="Kim I."/>
        </authorList>
    </citation>
    <scope>NUCLEOTIDE SEQUENCE [LARGE SCALE GENOMIC DNA]</scope>
    <source>
        <strain evidence="1 2">DS2-A</strain>
    </source>
</reference>
<organism evidence="1 2">
    <name type="scientific">Flavobacterium humi</name>
    <dbReference type="NCBI Taxonomy" id="2562683"/>
    <lineage>
        <taxon>Bacteria</taxon>
        <taxon>Pseudomonadati</taxon>
        <taxon>Bacteroidota</taxon>
        <taxon>Flavobacteriia</taxon>
        <taxon>Flavobacteriales</taxon>
        <taxon>Flavobacteriaceae</taxon>
        <taxon>Flavobacterium</taxon>
    </lineage>
</organism>
<sequence length="209" mass="23898">MKTTTTITSSFLSSITYAEYRNKVTKLLLQGKSTGDEQSDDLLNYSKLNETRMNRLDKTIHVGKSNEQALNALHNDYYWLVLAEGWCGDAAQLLPIFNKMANATHKIELKILFRDENEALMNMFLTNGSRSIPKLIVLEKKTMQLKGSWGPRPEGATNLIKSYKQQYGVVDETAKTELQLWYLHDKGLSTQKELIALMQHLEQLNLQTK</sequence>
<dbReference type="RefSeq" id="WP_135525873.1">
    <property type="nucleotide sequence ID" value="NZ_SRLH01000003.1"/>
</dbReference>
<accession>A0A4Z0L7W6</accession>
<gene>
    <name evidence="1" type="ORF">E4635_06785</name>
</gene>
<name>A0A4Z0L7W6_9FLAO</name>
<evidence type="ECO:0000313" key="1">
    <source>
        <dbReference type="EMBL" id="TGD58613.1"/>
    </source>
</evidence>
<dbReference type="AlphaFoldDB" id="A0A4Z0L7W6"/>
<dbReference type="InterPro" id="IPR036249">
    <property type="entry name" value="Thioredoxin-like_sf"/>
</dbReference>
<dbReference type="Proteomes" id="UP000297407">
    <property type="component" value="Unassembled WGS sequence"/>
</dbReference>
<dbReference type="OrthoDB" id="6120799at2"/>
<dbReference type="EMBL" id="SRLH01000003">
    <property type="protein sequence ID" value="TGD58613.1"/>
    <property type="molecule type" value="Genomic_DNA"/>
</dbReference>
<evidence type="ECO:0000313" key="2">
    <source>
        <dbReference type="Proteomes" id="UP000297407"/>
    </source>
</evidence>
<dbReference type="Pfam" id="PF14595">
    <property type="entry name" value="Thioredoxin_9"/>
    <property type="match status" value="1"/>
</dbReference>
<comment type="caution">
    <text evidence="1">The sequence shown here is derived from an EMBL/GenBank/DDBJ whole genome shotgun (WGS) entry which is preliminary data.</text>
</comment>
<dbReference type="Gene3D" id="3.40.30.10">
    <property type="entry name" value="Glutaredoxin"/>
    <property type="match status" value="1"/>
</dbReference>
<dbReference type="SUPFAM" id="SSF52833">
    <property type="entry name" value="Thioredoxin-like"/>
    <property type="match status" value="1"/>
</dbReference>